<dbReference type="UniPathway" id="UPA00241">
    <property type="reaction ID" value="UER00356"/>
</dbReference>
<comment type="subcellular location">
    <subcellularLocation>
        <location evidence="8">Cytoplasm</location>
    </subcellularLocation>
</comment>
<keyword evidence="5 8" id="KW-0418">Kinase</keyword>
<keyword evidence="6 8" id="KW-0067">ATP-binding</keyword>
<evidence type="ECO:0000256" key="9">
    <source>
        <dbReference type="NCBIfam" id="TIGR00152"/>
    </source>
</evidence>
<dbReference type="GO" id="GO:0005737">
    <property type="term" value="C:cytoplasm"/>
    <property type="evidence" value="ECO:0007669"/>
    <property type="project" value="UniProtKB-SubCell"/>
</dbReference>
<evidence type="ECO:0000256" key="6">
    <source>
        <dbReference type="ARBA" id="ARBA00022840"/>
    </source>
</evidence>
<feature type="binding site" evidence="8">
    <location>
        <begin position="11"/>
        <end position="16"/>
    </location>
    <ligand>
        <name>ATP</name>
        <dbReference type="ChEBI" id="CHEBI:30616"/>
    </ligand>
</feature>
<dbReference type="PROSITE" id="PS51219">
    <property type="entry name" value="DPCK"/>
    <property type="match status" value="1"/>
</dbReference>
<dbReference type="GO" id="GO:0005524">
    <property type="term" value="F:ATP binding"/>
    <property type="evidence" value="ECO:0007669"/>
    <property type="project" value="UniProtKB-UniRule"/>
</dbReference>
<dbReference type="NCBIfam" id="TIGR00152">
    <property type="entry name" value="dephospho-CoA kinase"/>
    <property type="match status" value="1"/>
</dbReference>
<dbReference type="OrthoDB" id="9812943at2"/>
<evidence type="ECO:0000256" key="2">
    <source>
        <dbReference type="ARBA" id="ARBA00022490"/>
    </source>
</evidence>
<dbReference type="HAMAP" id="MF_00376">
    <property type="entry name" value="Dephospho_CoA_kinase"/>
    <property type="match status" value="1"/>
</dbReference>
<evidence type="ECO:0000256" key="3">
    <source>
        <dbReference type="ARBA" id="ARBA00022679"/>
    </source>
</evidence>
<dbReference type="Proteomes" id="UP000199568">
    <property type="component" value="Unassembled WGS sequence"/>
</dbReference>
<evidence type="ECO:0000256" key="5">
    <source>
        <dbReference type="ARBA" id="ARBA00022777"/>
    </source>
</evidence>
<name>A0A1I0GZH0_9FIRM</name>
<dbReference type="SUPFAM" id="SSF52540">
    <property type="entry name" value="P-loop containing nucleoside triphosphate hydrolases"/>
    <property type="match status" value="1"/>
</dbReference>
<dbReference type="CDD" id="cd02022">
    <property type="entry name" value="DPCK"/>
    <property type="match status" value="1"/>
</dbReference>
<evidence type="ECO:0000256" key="4">
    <source>
        <dbReference type="ARBA" id="ARBA00022741"/>
    </source>
</evidence>
<evidence type="ECO:0000256" key="7">
    <source>
        <dbReference type="ARBA" id="ARBA00022993"/>
    </source>
</evidence>
<dbReference type="PANTHER" id="PTHR10695">
    <property type="entry name" value="DEPHOSPHO-COA KINASE-RELATED"/>
    <property type="match status" value="1"/>
</dbReference>
<comment type="catalytic activity">
    <reaction evidence="8">
        <text>3'-dephospho-CoA + ATP = ADP + CoA + H(+)</text>
        <dbReference type="Rhea" id="RHEA:18245"/>
        <dbReference type="ChEBI" id="CHEBI:15378"/>
        <dbReference type="ChEBI" id="CHEBI:30616"/>
        <dbReference type="ChEBI" id="CHEBI:57287"/>
        <dbReference type="ChEBI" id="CHEBI:57328"/>
        <dbReference type="ChEBI" id="CHEBI:456216"/>
        <dbReference type="EC" id="2.7.1.24"/>
    </reaction>
</comment>
<protein>
    <recommendedName>
        <fullName evidence="8 9">Dephospho-CoA kinase</fullName>
        <ecNumber evidence="8 9">2.7.1.24</ecNumber>
    </recommendedName>
    <alternativeName>
        <fullName evidence="8">Dephosphocoenzyme A kinase</fullName>
    </alternativeName>
</protein>
<proteinExistence type="inferred from homology"/>
<dbReference type="AlphaFoldDB" id="A0A1I0GZH0"/>
<keyword evidence="4 8" id="KW-0547">Nucleotide-binding</keyword>
<dbReference type="FunFam" id="3.40.50.300:FF:000991">
    <property type="entry name" value="Dephospho-CoA kinase"/>
    <property type="match status" value="1"/>
</dbReference>
<keyword evidence="3 8" id="KW-0808">Transferase</keyword>
<dbReference type="EC" id="2.7.1.24" evidence="8 9"/>
<dbReference type="STRING" id="426128.SAMN05660297_03408"/>
<accession>A0A1I0GZH0</accession>
<gene>
    <name evidence="8" type="primary">coaE</name>
    <name evidence="10" type="ORF">SAMN05660297_03408</name>
</gene>
<dbReference type="Gene3D" id="3.40.50.300">
    <property type="entry name" value="P-loop containing nucleotide triphosphate hydrolases"/>
    <property type="match status" value="1"/>
</dbReference>
<evidence type="ECO:0000256" key="1">
    <source>
        <dbReference type="ARBA" id="ARBA00009018"/>
    </source>
</evidence>
<organism evidence="10 11">
    <name type="scientific">Natronincola peptidivorans</name>
    <dbReference type="NCBI Taxonomy" id="426128"/>
    <lineage>
        <taxon>Bacteria</taxon>
        <taxon>Bacillati</taxon>
        <taxon>Bacillota</taxon>
        <taxon>Clostridia</taxon>
        <taxon>Peptostreptococcales</taxon>
        <taxon>Natronincolaceae</taxon>
        <taxon>Natronincola</taxon>
    </lineage>
</organism>
<dbReference type="Pfam" id="PF01121">
    <property type="entry name" value="CoaE"/>
    <property type="match status" value="1"/>
</dbReference>
<dbReference type="GO" id="GO:0004140">
    <property type="term" value="F:dephospho-CoA kinase activity"/>
    <property type="evidence" value="ECO:0007669"/>
    <property type="project" value="UniProtKB-UniRule"/>
</dbReference>
<comment type="pathway">
    <text evidence="8">Cofactor biosynthesis; coenzyme A biosynthesis; CoA from (R)-pantothenate: step 5/5.</text>
</comment>
<sequence length="198" mass="22647">MKIIGLTGGIATGKSTVSKLLKDKGAIIIDADIVARKIVEKGKPALNEITENFGKEILLENGELDRRKLGRIVFNDPSSLKKLNEITHPKILQEIQKEINYYKQHESHRVIIIDAALLIETNMKDMVDEIWLVTISEEIQRARLMKRDSIGVEEASKRMEAQMSIKEKLPYAHKIIDNSGDLNDLEIQVKKLWEWVHK</sequence>
<comment type="similarity">
    <text evidence="1 8">Belongs to the CoaE family.</text>
</comment>
<evidence type="ECO:0000313" key="10">
    <source>
        <dbReference type="EMBL" id="SET75943.1"/>
    </source>
</evidence>
<keyword evidence="7 8" id="KW-0173">Coenzyme A biosynthesis</keyword>
<comment type="function">
    <text evidence="8">Catalyzes the phosphorylation of the 3'-hydroxyl group of dephosphocoenzyme A to form coenzyme A.</text>
</comment>
<dbReference type="InterPro" id="IPR001977">
    <property type="entry name" value="Depp_CoAkinase"/>
</dbReference>
<keyword evidence="11" id="KW-1185">Reference proteome</keyword>
<reference evidence="10 11" key="1">
    <citation type="submission" date="2016-10" db="EMBL/GenBank/DDBJ databases">
        <authorList>
            <person name="de Groot N.N."/>
        </authorList>
    </citation>
    <scope>NUCLEOTIDE SEQUENCE [LARGE SCALE GENOMIC DNA]</scope>
    <source>
        <strain evidence="10 11">DSM 18979</strain>
    </source>
</reference>
<dbReference type="EMBL" id="FOHU01000028">
    <property type="protein sequence ID" value="SET75943.1"/>
    <property type="molecule type" value="Genomic_DNA"/>
</dbReference>
<dbReference type="InterPro" id="IPR027417">
    <property type="entry name" value="P-loop_NTPase"/>
</dbReference>
<dbReference type="PANTHER" id="PTHR10695:SF46">
    <property type="entry name" value="BIFUNCTIONAL COENZYME A SYNTHASE-RELATED"/>
    <property type="match status" value="1"/>
</dbReference>
<dbReference type="GO" id="GO:0015937">
    <property type="term" value="P:coenzyme A biosynthetic process"/>
    <property type="evidence" value="ECO:0007669"/>
    <property type="project" value="UniProtKB-UniRule"/>
</dbReference>
<evidence type="ECO:0000313" key="11">
    <source>
        <dbReference type="Proteomes" id="UP000199568"/>
    </source>
</evidence>
<keyword evidence="2 8" id="KW-0963">Cytoplasm</keyword>
<evidence type="ECO:0000256" key="8">
    <source>
        <dbReference type="HAMAP-Rule" id="MF_00376"/>
    </source>
</evidence>
<dbReference type="RefSeq" id="WP_090446718.1">
    <property type="nucleotide sequence ID" value="NZ_FOHU01000028.1"/>
</dbReference>